<sequence>MMHDARRTTHDARRTTHDARRTTHDARRRAVSGSGKAGRHARAARVTLMRRCARPCRPAAHTTGCRRAPSRRCR</sequence>
<proteinExistence type="predicted"/>
<gene>
    <name evidence="2" type="ORF">C3743_05420</name>
</gene>
<evidence type="ECO:0000256" key="1">
    <source>
        <dbReference type="SAM" id="MobiDB-lite"/>
    </source>
</evidence>
<accession>A0A2S5E3S4</accession>
<evidence type="ECO:0000313" key="3">
    <source>
        <dbReference type="Proteomes" id="UP000238655"/>
    </source>
</evidence>
<dbReference type="AlphaFoldDB" id="A0A2S5E3S4"/>
<name>A0A2S5E3S4_9BURK</name>
<protein>
    <submittedName>
        <fullName evidence="2">Capsule biosynthesis protein</fullName>
    </submittedName>
</protein>
<dbReference type="EMBL" id="PQVP01000001">
    <property type="protein sequence ID" value="POZ85964.1"/>
    <property type="molecule type" value="Genomic_DNA"/>
</dbReference>
<reference evidence="2 3" key="1">
    <citation type="submission" date="2018-01" db="EMBL/GenBank/DDBJ databases">
        <title>Successful Treatment of Persistent Burkholderia cepacia Bacteremia with Ceftazidime-Avibactam.</title>
        <authorList>
            <person name="Tamma P."/>
            <person name="Fan Y."/>
            <person name="Bergman Y."/>
            <person name="Sick-Samuels A."/>
            <person name="Hsu A."/>
            <person name="Timp W."/>
            <person name="Simner P."/>
        </authorList>
    </citation>
    <scope>NUCLEOTIDE SEQUENCE [LARGE SCALE GENOMIC DNA]</scope>
    <source>
        <strain evidence="2 3">170816</strain>
    </source>
</reference>
<dbReference type="Proteomes" id="UP000238655">
    <property type="component" value="Chromosome 2"/>
</dbReference>
<feature type="region of interest" description="Disordered" evidence="1">
    <location>
        <begin position="1"/>
        <end position="43"/>
    </location>
</feature>
<organism evidence="2 3">
    <name type="scientific">Burkholderia contaminans</name>
    <dbReference type="NCBI Taxonomy" id="488447"/>
    <lineage>
        <taxon>Bacteria</taxon>
        <taxon>Pseudomonadati</taxon>
        <taxon>Pseudomonadota</taxon>
        <taxon>Betaproteobacteria</taxon>
        <taxon>Burkholderiales</taxon>
        <taxon>Burkholderiaceae</taxon>
        <taxon>Burkholderia</taxon>
        <taxon>Burkholderia cepacia complex</taxon>
    </lineage>
</organism>
<comment type="caution">
    <text evidence="2">The sequence shown here is derived from an EMBL/GenBank/DDBJ whole genome shotgun (WGS) entry which is preliminary data.</text>
</comment>
<evidence type="ECO:0000313" key="2">
    <source>
        <dbReference type="EMBL" id="POZ85964.1"/>
    </source>
</evidence>
<feature type="compositionally biased region" description="Basic and acidic residues" evidence="1">
    <location>
        <begin position="1"/>
        <end position="25"/>
    </location>
</feature>